<keyword evidence="6 14" id="KW-0418">Kinase</keyword>
<dbReference type="InterPro" id="IPR003661">
    <property type="entry name" value="HisK_dim/P_dom"/>
</dbReference>
<dbReference type="CDD" id="cd16922">
    <property type="entry name" value="HATPase_EvgS-ArcB-TorS-like"/>
    <property type="match status" value="1"/>
</dbReference>
<dbReference type="CDD" id="cd00082">
    <property type="entry name" value="HisKA"/>
    <property type="match status" value="1"/>
</dbReference>
<dbReference type="AlphaFoldDB" id="W0DPH2"/>
<dbReference type="GO" id="GO:0005524">
    <property type="term" value="F:ATP binding"/>
    <property type="evidence" value="ECO:0007669"/>
    <property type="project" value="UniProtKB-KW"/>
</dbReference>
<dbReference type="Proteomes" id="UP000005380">
    <property type="component" value="Chromosome"/>
</dbReference>
<evidence type="ECO:0000313" key="15">
    <source>
        <dbReference type="Proteomes" id="UP000005380"/>
    </source>
</evidence>
<keyword evidence="8" id="KW-0902">Two-component regulatory system</keyword>
<dbReference type="KEGG" id="tao:THIAE_00100"/>
<feature type="modified residue" description="4-aspartylphosphate" evidence="11">
    <location>
        <position position="482"/>
    </location>
</feature>
<sequence>MNNLDETEILYEISLSLGSSLDLTKMLREAMATIMRTLNCSGAQTLQAISSDDSLDNKAGQLVWKPVCTLPRTLDRSASYLAFLAAAELPSLETVRAEWEQSLPKVQQIENTRYILFNLPQFGVLALELRGADLTHSLQKSLQVLMNKLAHAAHACLYEVELQRQIEAAKAASIAKSQFLANMSHELRTPMNGVIGMTDLLLLTPLNTKQQRYVDIVKSSGQSLLAIINDILDFSKIEAGMLNLEVIDFDLQQVLDDLVAGLVFKAQEKDLKLELLIDEQVPKRIKGDPGRLKQILLNLVGNAVKFTPKGKVVVSVTLTDEQPQQSTDVQLHFRVTDTGIGIPPDKLDRLFQEFSQVDPSHTRQYGGTGLGLAISKQLAELMGGAIGVNSIPGEGSTFWFTACFSKQAVRPTLNKAATIAQDSLPTFNHQTVHILLAEDNLINQKVALGILQMMGLSADVVANGQEALEAVKVQQYDLVLMDVQMPVMDGLEATHHLRDAASLYYRPNLPIIAMTANAMQGDKESCLKVGMNDYMTKPVSPAVLATLLQQWLPDQAVIKKQN</sequence>
<evidence type="ECO:0000256" key="4">
    <source>
        <dbReference type="ARBA" id="ARBA00022679"/>
    </source>
</evidence>
<dbReference type="InterPro" id="IPR005467">
    <property type="entry name" value="His_kinase_dom"/>
</dbReference>
<organism evidence="14 15">
    <name type="scientific">Thiomicrospira aerophila AL3</name>
    <dbReference type="NCBI Taxonomy" id="717772"/>
    <lineage>
        <taxon>Bacteria</taxon>
        <taxon>Pseudomonadati</taxon>
        <taxon>Pseudomonadota</taxon>
        <taxon>Gammaproteobacteria</taxon>
        <taxon>Thiotrichales</taxon>
        <taxon>Piscirickettsiaceae</taxon>
        <taxon>Thiomicrospira</taxon>
    </lineage>
</organism>
<evidence type="ECO:0000256" key="11">
    <source>
        <dbReference type="PROSITE-ProRule" id="PRU00169"/>
    </source>
</evidence>
<evidence type="ECO:0000256" key="9">
    <source>
        <dbReference type="ARBA" id="ARBA00064003"/>
    </source>
</evidence>
<feature type="domain" description="Response regulatory" evidence="13">
    <location>
        <begin position="433"/>
        <end position="552"/>
    </location>
</feature>
<dbReference type="RefSeq" id="WP_006460002.1">
    <property type="nucleotide sequence ID" value="NZ_CP007030.1"/>
</dbReference>
<evidence type="ECO:0000256" key="7">
    <source>
        <dbReference type="ARBA" id="ARBA00022840"/>
    </source>
</evidence>
<comment type="subunit">
    <text evidence="9">At low DSF concentrations, interacts with RpfF.</text>
</comment>
<reference evidence="14 15" key="1">
    <citation type="submission" date="2013-12" db="EMBL/GenBank/DDBJ databases">
        <authorList>
            <consortium name="DOE Joint Genome Institute"/>
            <person name="Kappler U."/>
            <person name="Huntemann M."/>
            <person name="Han J."/>
            <person name="Chen A."/>
            <person name="Kyrpides N."/>
            <person name="Mavromatis K."/>
            <person name="Markowitz V."/>
            <person name="Palaniappan K."/>
            <person name="Ivanova N."/>
            <person name="Schaumberg A."/>
            <person name="Pati A."/>
            <person name="Liolios K."/>
            <person name="Nordberg H.P."/>
            <person name="Cantor M.N."/>
            <person name="Hua S.X."/>
            <person name="Woyke T."/>
        </authorList>
    </citation>
    <scope>NUCLEOTIDE SEQUENCE [LARGE SCALE GENOMIC DNA]</scope>
    <source>
        <strain evidence="15">AL2</strain>
    </source>
</reference>
<keyword evidence="5" id="KW-0547">Nucleotide-binding</keyword>
<evidence type="ECO:0000256" key="2">
    <source>
        <dbReference type="ARBA" id="ARBA00012438"/>
    </source>
</evidence>
<gene>
    <name evidence="14" type="ORF">THIAE_00100</name>
</gene>
<name>W0DPH2_9GAMM</name>
<dbReference type="SMART" id="SM00388">
    <property type="entry name" value="HisKA"/>
    <property type="match status" value="1"/>
</dbReference>
<evidence type="ECO:0000259" key="13">
    <source>
        <dbReference type="PROSITE" id="PS50110"/>
    </source>
</evidence>
<evidence type="ECO:0000256" key="1">
    <source>
        <dbReference type="ARBA" id="ARBA00000085"/>
    </source>
</evidence>
<dbReference type="CDD" id="cd17546">
    <property type="entry name" value="REC_hyHK_CKI1_RcsC-like"/>
    <property type="match status" value="1"/>
</dbReference>
<evidence type="ECO:0000256" key="6">
    <source>
        <dbReference type="ARBA" id="ARBA00022777"/>
    </source>
</evidence>
<keyword evidence="7" id="KW-0067">ATP-binding</keyword>
<dbReference type="EMBL" id="CP007030">
    <property type="protein sequence ID" value="AHF00357.1"/>
    <property type="molecule type" value="Genomic_DNA"/>
</dbReference>
<dbReference type="SMART" id="SM00448">
    <property type="entry name" value="REC"/>
    <property type="match status" value="1"/>
</dbReference>
<keyword evidence="15" id="KW-1185">Reference proteome</keyword>
<evidence type="ECO:0000256" key="5">
    <source>
        <dbReference type="ARBA" id="ARBA00022741"/>
    </source>
</evidence>
<accession>W0DPH2</accession>
<proteinExistence type="predicted"/>
<dbReference type="PROSITE" id="PS50110">
    <property type="entry name" value="RESPONSE_REGULATORY"/>
    <property type="match status" value="1"/>
</dbReference>
<dbReference type="PROSITE" id="PS50109">
    <property type="entry name" value="HIS_KIN"/>
    <property type="match status" value="1"/>
</dbReference>
<dbReference type="SUPFAM" id="SSF55874">
    <property type="entry name" value="ATPase domain of HSP90 chaperone/DNA topoisomerase II/histidine kinase"/>
    <property type="match status" value="1"/>
</dbReference>
<dbReference type="Gene3D" id="1.10.287.130">
    <property type="match status" value="1"/>
</dbReference>
<dbReference type="Gene3D" id="3.30.565.10">
    <property type="entry name" value="Histidine kinase-like ATPase, C-terminal domain"/>
    <property type="match status" value="1"/>
</dbReference>
<comment type="catalytic activity">
    <reaction evidence="1">
        <text>ATP + protein L-histidine = ADP + protein N-phospho-L-histidine.</text>
        <dbReference type="EC" id="2.7.13.3"/>
    </reaction>
</comment>
<dbReference type="InterPro" id="IPR001789">
    <property type="entry name" value="Sig_transdc_resp-reg_receiver"/>
</dbReference>
<protein>
    <recommendedName>
        <fullName evidence="10">Sensory/regulatory protein RpfC</fullName>
        <ecNumber evidence="2">2.7.13.3</ecNumber>
    </recommendedName>
</protein>
<dbReference type="OrthoDB" id="9792854at2"/>
<dbReference type="SUPFAM" id="SSF52172">
    <property type="entry name" value="CheY-like"/>
    <property type="match status" value="1"/>
</dbReference>
<keyword evidence="3 11" id="KW-0597">Phosphoprotein</keyword>
<evidence type="ECO:0000256" key="10">
    <source>
        <dbReference type="ARBA" id="ARBA00068150"/>
    </source>
</evidence>
<dbReference type="HOGENOM" id="CLU_000445_114_15_6"/>
<dbReference type="Pfam" id="PF00512">
    <property type="entry name" value="HisKA"/>
    <property type="match status" value="1"/>
</dbReference>
<dbReference type="FunFam" id="3.30.565.10:FF:000010">
    <property type="entry name" value="Sensor histidine kinase RcsC"/>
    <property type="match status" value="1"/>
</dbReference>
<dbReference type="Gene3D" id="3.40.50.2300">
    <property type="match status" value="1"/>
</dbReference>
<evidence type="ECO:0000256" key="3">
    <source>
        <dbReference type="ARBA" id="ARBA00022553"/>
    </source>
</evidence>
<dbReference type="InterPro" id="IPR003594">
    <property type="entry name" value="HATPase_dom"/>
</dbReference>
<dbReference type="eggNOG" id="COG5002">
    <property type="taxonomic scope" value="Bacteria"/>
</dbReference>
<dbReference type="InterPro" id="IPR036097">
    <property type="entry name" value="HisK_dim/P_sf"/>
</dbReference>
<dbReference type="EC" id="2.7.13.3" evidence="2"/>
<keyword evidence="4" id="KW-0808">Transferase</keyword>
<dbReference type="SUPFAM" id="SSF47384">
    <property type="entry name" value="Homodimeric domain of signal transducing histidine kinase"/>
    <property type="match status" value="1"/>
</dbReference>
<dbReference type="InterPro" id="IPR004358">
    <property type="entry name" value="Sig_transdc_His_kin-like_C"/>
</dbReference>
<feature type="domain" description="Histidine kinase" evidence="12">
    <location>
        <begin position="182"/>
        <end position="406"/>
    </location>
</feature>
<evidence type="ECO:0000313" key="14">
    <source>
        <dbReference type="EMBL" id="AHF00357.1"/>
    </source>
</evidence>
<dbReference type="Pfam" id="PF02518">
    <property type="entry name" value="HATPase_c"/>
    <property type="match status" value="1"/>
</dbReference>
<dbReference type="PANTHER" id="PTHR45339:SF1">
    <property type="entry name" value="HYBRID SIGNAL TRANSDUCTION HISTIDINE KINASE J"/>
    <property type="match status" value="1"/>
</dbReference>
<dbReference type="PRINTS" id="PR00344">
    <property type="entry name" value="BCTRLSENSOR"/>
</dbReference>
<dbReference type="Pfam" id="PF00072">
    <property type="entry name" value="Response_reg"/>
    <property type="match status" value="1"/>
</dbReference>
<dbReference type="SMART" id="SM00387">
    <property type="entry name" value="HATPase_c"/>
    <property type="match status" value="1"/>
</dbReference>
<evidence type="ECO:0000256" key="8">
    <source>
        <dbReference type="ARBA" id="ARBA00023012"/>
    </source>
</evidence>
<evidence type="ECO:0000259" key="12">
    <source>
        <dbReference type="PROSITE" id="PS50109"/>
    </source>
</evidence>
<dbReference type="STRING" id="717772.THIAE_00100"/>
<dbReference type="InParanoid" id="W0DPH2"/>
<dbReference type="GO" id="GO:0000155">
    <property type="term" value="F:phosphorelay sensor kinase activity"/>
    <property type="evidence" value="ECO:0007669"/>
    <property type="project" value="InterPro"/>
</dbReference>
<dbReference type="FunFam" id="1.10.287.130:FF:000002">
    <property type="entry name" value="Two-component osmosensing histidine kinase"/>
    <property type="match status" value="1"/>
</dbReference>
<dbReference type="PANTHER" id="PTHR45339">
    <property type="entry name" value="HYBRID SIGNAL TRANSDUCTION HISTIDINE KINASE J"/>
    <property type="match status" value="1"/>
</dbReference>
<dbReference type="InterPro" id="IPR036890">
    <property type="entry name" value="HATPase_C_sf"/>
</dbReference>
<dbReference type="InterPro" id="IPR011006">
    <property type="entry name" value="CheY-like_superfamily"/>
</dbReference>